<feature type="region of interest" description="Disordered" evidence="2">
    <location>
        <begin position="1137"/>
        <end position="1162"/>
    </location>
</feature>
<dbReference type="Pfam" id="PF13086">
    <property type="entry name" value="AAA_11"/>
    <property type="match status" value="1"/>
</dbReference>
<evidence type="ECO:0000313" key="7">
    <source>
        <dbReference type="Proteomes" id="UP000250140"/>
    </source>
</evidence>
<feature type="compositionally biased region" description="Basic and acidic residues" evidence="2">
    <location>
        <begin position="1"/>
        <end position="10"/>
    </location>
</feature>
<proteinExistence type="predicted"/>
<sequence length="1162" mass="131233">MNEYISERFSTRHTTQPYEPSTVPFTSSYQQSRSNTEIRQYFETARRPLTGGTWLTRPEIPTSAEILDIPDEGQGTTSEGSDTPLQVNKTLGPYSSEEEYLSSQYNLLREDSIRPLREAVGHIRADPFNLPESGYGSGVGIYEKVYINAVTFSPRGLAVRVTFSLRRVGKRVRWDQSKRLVTGSLVALTPETDNFRTKCILATVAARPLAALDQDPPEIDLFFARPEELEIDPFISWTMVEERTGFYEASRHTMLALQRLMREPFPLSEHIVQVQQDVKAAQYVMNRPHKDLSSIVAIEDASSFENINILKDWPDTSTTGLDKSQSTALKRVLTKRLAIIQGPPGTGKTHVSVVALKALVSNMTTDDPPVIITCQTNHALDQLLRHVAQFEPNFIRLGGRSKDQDVIRKRTLFEVRQATSNLPASGGLRGPAMKRLKEITKTMRLLLSPLEANKGPLDHVLLHKLGILTLAQANSLETGAASMLGDQKDSPGIHMELWMGKSLIPVQRTVCPEDFGFEFEEVDLEFEQLKELEAEAFAKDDDDIEALKGPVTLLSDNYTGKLTELMDDFKIRQLLEEQDLYKIHYRMRGPIYRYLQRRAKEVILIEFRQQARKYELYALQRRVGMWEQDSVLLKRQKVIGMTTTGLSKYRALVASLNPKVILVEEAAETLEAPIAAACVPSLEHLILVGDHKQLRPHCQVKAHEGEPFNFNMSLFERMVNNKVEFDSLKRQRRMIPEIRRILKPIYGDLISDHPTVKDLTNRPPVEGMGGCNSFFFTHQWPETQDSNMSSCNHQEAEMIVGFFDYLVYNGIKTDDITVLTFYNGQRKAILRGLRQHPNLKSHSFFKVVTVDSYQGEENDIVLLSLVRSNDKFKIGFLNVDNRVCVALSRAKRGLYIFGNGQLLCQESLTWVGVVETFYDKRGSTPKTGPAKRLGFHLPLQCKKHGRKTFIEEPGDWSMINGGCEIKCRSNLPCGHICMLRCHPFPHSAVNCTQRCQTTLDCGHLCSAVCCDPHRCTVCDKNNTRVRAVVKTTTKQQTKLLRQTISPFPSVSEAADWHKFAAGGVQAQDAADRQLVATQELVALQEAAMRTQDRLDGESSQNLFGVHASPSVIPTRVSAVKVNSNLLIDFSDDPPPEPRWRWEETFIPPKPKPKPILEDSLLD</sequence>
<protein>
    <submittedName>
        <fullName evidence="6">P-loop containing nucleoside triphosphate hydrolase protein</fullName>
    </submittedName>
</protein>
<evidence type="ECO:0000259" key="3">
    <source>
        <dbReference type="Pfam" id="PF13086"/>
    </source>
</evidence>
<evidence type="ECO:0000259" key="5">
    <source>
        <dbReference type="Pfam" id="PF25396"/>
    </source>
</evidence>
<gene>
    <name evidence="6" type="ORF">AOQ84DRAFT_330746</name>
</gene>
<dbReference type="Pfam" id="PF13087">
    <property type="entry name" value="AAA_12"/>
    <property type="match status" value="1"/>
</dbReference>
<keyword evidence="1" id="KW-0547">Nucleotide-binding</keyword>
<evidence type="ECO:0000313" key="6">
    <source>
        <dbReference type="EMBL" id="OCL14621.1"/>
    </source>
</evidence>
<evidence type="ECO:0000256" key="1">
    <source>
        <dbReference type="ARBA" id="ARBA00022806"/>
    </source>
</evidence>
<dbReference type="InterPro" id="IPR045055">
    <property type="entry name" value="DNA2/NAM7-like"/>
</dbReference>
<feature type="region of interest" description="Disordered" evidence="2">
    <location>
        <begin position="67"/>
        <end position="87"/>
    </location>
</feature>
<dbReference type="InterPro" id="IPR047187">
    <property type="entry name" value="SF1_C_Upf1"/>
</dbReference>
<reference evidence="6 7" key="1">
    <citation type="journal article" date="2016" name="Nat. Commun.">
        <title>Ectomycorrhizal ecology is imprinted in the genome of the dominant symbiotic fungus Cenococcum geophilum.</title>
        <authorList>
            <consortium name="DOE Joint Genome Institute"/>
            <person name="Peter M."/>
            <person name="Kohler A."/>
            <person name="Ohm R.A."/>
            <person name="Kuo A."/>
            <person name="Krutzmann J."/>
            <person name="Morin E."/>
            <person name="Arend M."/>
            <person name="Barry K.W."/>
            <person name="Binder M."/>
            <person name="Choi C."/>
            <person name="Clum A."/>
            <person name="Copeland A."/>
            <person name="Grisel N."/>
            <person name="Haridas S."/>
            <person name="Kipfer T."/>
            <person name="LaButti K."/>
            <person name="Lindquist E."/>
            <person name="Lipzen A."/>
            <person name="Maire R."/>
            <person name="Meier B."/>
            <person name="Mihaltcheva S."/>
            <person name="Molinier V."/>
            <person name="Murat C."/>
            <person name="Poggeler S."/>
            <person name="Quandt C.A."/>
            <person name="Sperisen C."/>
            <person name="Tritt A."/>
            <person name="Tisserant E."/>
            <person name="Crous P.W."/>
            <person name="Henrissat B."/>
            <person name="Nehls U."/>
            <person name="Egli S."/>
            <person name="Spatafora J.W."/>
            <person name="Grigoriev I.V."/>
            <person name="Martin F.M."/>
        </authorList>
    </citation>
    <scope>NUCLEOTIDE SEQUENCE [LARGE SCALE GENOMIC DNA]</scope>
    <source>
        <strain evidence="6 7">CBS 207.34</strain>
    </source>
</reference>
<dbReference type="GO" id="GO:0031048">
    <property type="term" value="P:regulatory ncRNA-mediated heterochromatin formation"/>
    <property type="evidence" value="ECO:0007669"/>
    <property type="project" value="TreeGrafter"/>
</dbReference>
<dbReference type="Pfam" id="PF25396">
    <property type="entry name" value="ZNFX1"/>
    <property type="match status" value="1"/>
</dbReference>
<dbReference type="EMBL" id="KV748554">
    <property type="protein sequence ID" value="OCL14621.1"/>
    <property type="molecule type" value="Genomic_DNA"/>
</dbReference>
<evidence type="ECO:0000259" key="4">
    <source>
        <dbReference type="Pfam" id="PF13087"/>
    </source>
</evidence>
<feature type="compositionally biased region" description="Polar residues" evidence="2">
    <location>
        <begin position="74"/>
        <end position="87"/>
    </location>
</feature>
<dbReference type="GO" id="GO:0004386">
    <property type="term" value="F:helicase activity"/>
    <property type="evidence" value="ECO:0007669"/>
    <property type="project" value="InterPro"/>
</dbReference>
<dbReference type="GO" id="GO:0016787">
    <property type="term" value="F:hydrolase activity"/>
    <property type="evidence" value="ECO:0007669"/>
    <property type="project" value="UniProtKB-KW"/>
</dbReference>
<keyword evidence="6" id="KW-0378">Hydrolase</keyword>
<dbReference type="OrthoDB" id="409395at2759"/>
<feature type="region of interest" description="Disordered" evidence="2">
    <location>
        <begin position="1"/>
        <end position="20"/>
    </location>
</feature>
<keyword evidence="1" id="KW-0347">Helicase</keyword>
<dbReference type="PANTHER" id="PTHR10887">
    <property type="entry name" value="DNA2/NAM7 HELICASE FAMILY"/>
    <property type="match status" value="1"/>
</dbReference>
<dbReference type="InterPro" id="IPR041677">
    <property type="entry name" value="DNA2/NAM7_AAA_11"/>
</dbReference>
<organism evidence="6 7">
    <name type="scientific">Glonium stellatum</name>
    <dbReference type="NCBI Taxonomy" id="574774"/>
    <lineage>
        <taxon>Eukaryota</taxon>
        <taxon>Fungi</taxon>
        <taxon>Dikarya</taxon>
        <taxon>Ascomycota</taxon>
        <taxon>Pezizomycotina</taxon>
        <taxon>Dothideomycetes</taxon>
        <taxon>Pleosporomycetidae</taxon>
        <taxon>Gloniales</taxon>
        <taxon>Gloniaceae</taxon>
        <taxon>Glonium</taxon>
    </lineage>
</organism>
<keyword evidence="7" id="KW-1185">Reference proteome</keyword>
<name>A0A8E2FDF0_9PEZI</name>
<dbReference type="PANTHER" id="PTHR10887:SF341">
    <property type="entry name" value="NFX1-TYPE ZINC FINGER-CONTAINING PROTEIN 1"/>
    <property type="match status" value="1"/>
</dbReference>
<feature type="domain" description="DNA2/NAM7 helicase helicase" evidence="3">
    <location>
        <begin position="321"/>
        <end position="698"/>
    </location>
</feature>
<dbReference type="InterPro" id="IPR027417">
    <property type="entry name" value="P-loop_NTPase"/>
</dbReference>
<dbReference type="FunFam" id="3.40.50.300:FF:001366">
    <property type="entry name" value="ATP binding protein, putative"/>
    <property type="match status" value="1"/>
</dbReference>
<dbReference type="Proteomes" id="UP000250140">
    <property type="component" value="Unassembled WGS sequence"/>
</dbReference>
<dbReference type="InterPro" id="IPR041679">
    <property type="entry name" value="DNA2/NAM7-like_C"/>
</dbReference>
<dbReference type="AlphaFoldDB" id="A0A8E2FDF0"/>
<keyword evidence="1" id="KW-0067">ATP-binding</keyword>
<dbReference type="SUPFAM" id="SSF52540">
    <property type="entry name" value="P-loop containing nucleoside triphosphate hydrolases"/>
    <property type="match status" value="1"/>
</dbReference>
<dbReference type="GO" id="GO:0031380">
    <property type="term" value="C:nuclear RNA-directed RNA polymerase complex"/>
    <property type="evidence" value="ECO:0007669"/>
    <property type="project" value="TreeGrafter"/>
</dbReference>
<dbReference type="Gene3D" id="3.40.50.300">
    <property type="entry name" value="P-loop containing nucleotide triphosphate hydrolases"/>
    <property type="match status" value="3"/>
</dbReference>
<evidence type="ECO:0000256" key="2">
    <source>
        <dbReference type="SAM" id="MobiDB-lite"/>
    </source>
</evidence>
<accession>A0A8E2FDF0</accession>
<dbReference type="InterPro" id="IPR057373">
    <property type="entry name" value="ZNFX1"/>
</dbReference>
<dbReference type="CDD" id="cd18808">
    <property type="entry name" value="SF1_C_Upf1"/>
    <property type="match status" value="1"/>
</dbReference>
<feature type="domain" description="ZNFX1" evidence="5">
    <location>
        <begin position="139"/>
        <end position="242"/>
    </location>
</feature>
<feature type="domain" description="DNA2/NAM7 helicase-like C-terminal" evidence="4">
    <location>
        <begin position="711"/>
        <end position="900"/>
    </location>
</feature>